<organism evidence="2 3">
    <name type="scientific">Paraburkholderia bryophila</name>
    <dbReference type="NCBI Taxonomy" id="420952"/>
    <lineage>
        <taxon>Bacteria</taxon>
        <taxon>Pseudomonadati</taxon>
        <taxon>Pseudomonadota</taxon>
        <taxon>Betaproteobacteria</taxon>
        <taxon>Burkholderiales</taxon>
        <taxon>Burkholderiaceae</taxon>
        <taxon>Paraburkholderia</taxon>
    </lineage>
</organism>
<dbReference type="EMBL" id="JACCAU010000001">
    <property type="protein sequence ID" value="NYH16783.1"/>
    <property type="molecule type" value="Genomic_DNA"/>
</dbReference>
<reference evidence="2 3" key="1">
    <citation type="submission" date="2020-07" db="EMBL/GenBank/DDBJ databases">
        <title>Exploring microbial biodiversity for novel pathways involved in the catabolism of aromatic compounds derived from lignin.</title>
        <authorList>
            <person name="Elkins J."/>
        </authorList>
    </citation>
    <scope>NUCLEOTIDE SEQUENCE [LARGE SCALE GENOMIC DNA]</scope>
    <source>
        <strain evidence="2 3">H2C3B</strain>
    </source>
</reference>
<dbReference type="SUPFAM" id="SSF55729">
    <property type="entry name" value="Acyl-CoA N-acyltransferases (Nat)"/>
    <property type="match status" value="1"/>
</dbReference>
<dbReference type="PANTHER" id="PTHR43441">
    <property type="entry name" value="RIBOSOMAL-PROTEIN-SERINE ACETYLTRANSFERASE"/>
    <property type="match status" value="1"/>
</dbReference>
<dbReference type="RefSeq" id="WP_179713268.1">
    <property type="nucleotide sequence ID" value="NZ_JACCAU010000001.1"/>
</dbReference>
<evidence type="ECO:0000259" key="1">
    <source>
        <dbReference type="PROSITE" id="PS51186"/>
    </source>
</evidence>
<sequence>MEPATSWDAACASTRHSQAFSEITLQTDRLLLRPLRDRDAASVLAIFSDQNFMQFGTTPLWDSVDQTHAMINRDIKAMAANERIRLGIERVEDEALVGICTLFDWDKECRSAEVGYGLISDAWGRGYMHEALVALLNYGFSELNLNRVKADIDPRNVNSARSLERIGFAKEGHLRESCVVNGVLTDSALYGLLRSEWNAVQRRA</sequence>
<dbReference type="GO" id="GO:0005737">
    <property type="term" value="C:cytoplasm"/>
    <property type="evidence" value="ECO:0007669"/>
    <property type="project" value="TreeGrafter"/>
</dbReference>
<feature type="domain" description="N-acetyltransferase" evidence="1">
    <location>
        <begin position="30"/>
        <end position="196"/>
    </location>
</feature>
<evidence type="ECO:0000313" key="3">
    <source>
        <dbReference type="Proteomes" id="UP000572540"/>
    </source>
</evidence>
<proteinExistence type="predicted"/>
<dbReference type="Gene3D" id="3.40.630.30">
    <property type="match status" value="1"/>
</dbReference>
<dbReference type="GO" id="GO:0008999">
    <property type="term" value="F:protein-N-terminal-alanine acetyltransferase activity"/>
    <property type="evidence" value="ECO:0007669"/>
    <property type="project" value="TreeGrafter"/>
</dbReference>
<dbReference type="AlphaFoldDB" id="A0A7Y9WAM2"/>
<gene>
    <name evidence="2" type="ORF">GGD41_004011</name>
</gene>
<dbReference type="InterPro" id="IPR051908">
    <property type="entry name" value="Ribosomal_N-acetyltransferase"/>
</dbReference>
<evidence type="ECO:0000313" key="2">
    <source>
        <dbReference type="EMBL" id="NYH16783.1"/>
    </source>
</evidence>
<dbReference type="InterPro" id="IPR000182">
    <property type="entry name" value="GNAT_dom"/>
</dbReference>
<dbReference type="PROSITE" id="PS51186">
    <property type="entry name" value="GNAT"/>
    <property type="match status" value="1"/>
</dbReference>
<name>A0A7Y9WAM2_9BURK</name>
<keyword evidence="2" id="KW-0808">Transferase</keyword>
<dbReference type="InterPro" id="IPR016181">
    <property type="entry name" value="Acyl_CoA_acyltransferase"/>
</dbReference>
<dbReference type="GO" id="GO:1990189">
    <property type="term" value="F:protein N-terminal-serine acetyltransferase activity"/>
    <property type="evidence" value="ECO:0007669"/>
    <property type="project" value="TreeGrafter"/>
</dbReference>
<dbReference type="Proteomes" id="UP000572540">
    <property type="component" value="Unassembled WGS sequence"/>
</dbReference>
<accession>A0A7Y9WAM2</accession>
<dbReference type="Pfam" id="PF13302">
    <property type="entry name" value="Acetyltransf_3"/>
    <property type="match status" value="1"/>
</dbReference>
<comment type="caution">
    <text evidence="2">The sequence shown here is derived from an EMBL/GenBank/DDBJ whole genome shotgun (WGS) entry which is preliminary data.</text>
</comment>
<dbReference type="PANTHER" id="PTHR43441:SF11">
    <property type="entry name" value="RIBOSOMAL-PROTEIN-SERINE ACETYLTRANSFERASE"/>
    <property type="match status" value="1"/>
</dbReference>
<protein>
    <submittedName>
        <fullName evidence="2">RimJ/RimL family protein N-acetyltransferase</fullName>
    </submittedName>
</protein>